<dbReference type="Pfam" id="PF00067">
    <property type="entry name" value="p450"/>
    <property type="match status" value="1"/>
</dbReference>
<feature type="transmembrane region" description="Helical" evidence="10">
    <location>
        <begin position="14"/>
        <end position="34"/>
    </location>
</feature>
<evidence type="ECO:0000256" key="4">
    <source>
        <dbReference type="ARBA" id="ARBA00022723"/>
    </source>
</evidence>
<dbReference type="Gene3D" id="1.10.630.10">
    <property type="entry name" value="Cytochrome P450"/>
    <property type="match status" value="1"/>
</dbReference>
<keyword evidence="3 8" id="KW-0349">Heme</keyword>
<reference evidence="11 12" key="1">
    <citation type="journal article" date="2019" name="Sci. Rep.">
        <title>Colletotrichum shisoi sp. nov., an anthracnose pathogen of Perilla frutescens in Japan: molecular phylogenetic, morphological and genomic evidence.</title>
        <authorList>
            <person name="Gan P."/>
            <person name="Tsushima A."/>
            <person name="Hiroyama R."/>
            <person name="Narusaka M."/>
            <person name="Takano Y."/>
            <person name="Narusaka Y."/>
            <person name="Kawaradani M."/>
            <person name="Damm U."/>
            <person name="Shirasu K."/>
        </authorList>
    </citation>
    <scope>NUCLEOTIDE SEQUENCE [LARGE SCALE GENOMIC DNA]</scope>
    <source>
        <strain evidence="11 12">PG-2018a</strain>
    </source>
</reference>
<evidence type="ECO:0000256" key="6">
    <source>
        <dbReference type="ARBA" id="ARBA00023004"/>
    </source>
</evidence>
<dbReference type="PRINTS" id="PR00463">
    <property type="entry name" value="EP450I"/>
</dbReference>
<dbReference type="FunFam" id="1.10.630.10:FF:000047">
    <property type="entry name" value="Cytochrome P450 monooxygenase"/>
    <property type="match status" value="1"/>
</dbReference>
<evidence type="ECO:0000313" key="11">
    <source>
        <dbReference type="EMBL" id="TQN72715.1"/>
    </source>
</evidence>
<comment type="similarity">
    <text evidence="2 9">Belongs to the cytochrome P450 family.</text>
</comment>
<gene>
    <name evidence="11" type="primary">TRI11-1</name>
    <name evidence="11" type="ORF">CSHISOI_02750</name>
</gene>
<sequence>MGIQVGGSSLPGFILWPLATISLAIAGPLLFILYNLTLHPLRSYPGPKLWAATRIPYALMIIRGDPHKTILALHRRYDAEIIRISPGELSFQHPDAWKEIMGHRKGTGSLENEKDPDFFDERRAEIISANREDHSRFRRILSHGFSAKSMQDQQPIIRGYIDLFIERLRALAGKGKAPVDMVAWYNYTTFDIIGDLAFGESFGCLDNSDYHPWVRLIFENVKMRCLINLTRGFHFLAPLLKSFVPKDLIERGMSHNALVHEKVERRLQLDTPRPDFAESMIKKGAEPLSREEMDENSGTLIIAGSETTATALSGATYLLTTNPDKLAKLVAEVRGSFASEDEIDIVGTARLEYLHAVLEESLRMYPPVPTALPRTTPPGGQEILGRWIPGNTTISIPHWATYHNEKHFSRPFEFHPERWLGSDPSFAADRLDAFKPFHIGPRNCIGSNLAYAEMRMMLARVVWNFDLELAAESRDWLDQECYVLWCKPSLMVHLTPRK</sequence>
<evidence type="ECO:0000256" key="10">
    <source>
        <dbReference type="SAM" id="Phobius"/>
    </source>
</evidence>
<dbReference type="GO" id="GO:0009403">
    <property type="term" value="P:toxin biosynthetic process"/>
    <property type="evidence" value="ECO:0007669"/>
    <property type="project" value="UniProtKB-ARBA"/>
</dbReference>
<dbReference type="GO" id="GO:0020037">
    <property type="term" value="F:heme binding"/>
    <property type="evidence" value="ECO:0007669"/>
    <property type="project" value="InterPro"/>
</dbReference>
<dbReference type="InterPro" id="IPR001128">
    <property type="entry name" value="Cyt_P450"/>
</dbReference>
<proteinExistence type="inferred from homology"/>
<keyword evidence="6 8" id="KW-0408">Iron</keyword>
<evidence type="ECO:0000313" key="12">
    <source>
        <dbReference type="Proteomes" id="UP000326340"/>
    </source>
</evidence>
<dbReference type="SUPFAM" id="SSF48264">
    <property type="entry name" value="Cytochrome P450"/>
    <property type="match status" value="1"/>
</dbReference>
<comment type="caution">
    <text evidence="11">The sequence shown here is derived from an EMBL/GenBank/DDBJ whole genome shotgun (WGS) entry which is preliminary data.</text>
</comment>
<dbReference type="EMBL" id="PUHP01000150">
    <property type="protein sequence ID" value="TQN72715.1"/>
    <property type="molecule type" value="Genomic_DNA"/>
</dbReference>
<accession>A0A5Q4C046</accession>
<dbReference type="PROSITE" id="PS00086">
    <property type="entry name" value="CYTOCHROME_P450"/>
    <property type="match status" value="1"/>
</dbReference>
<evidence type="ECO:0000256" key="8">
    <source>
        <dbReference type="PIRSR" id="PIRSR602401-1"/>
    </source>
</evidence>
<dbReference type="AlphaFoldDB" id="A0A5Q4C046"/>
<keyword evidence="5 9" id="KW-0560">Oxidoreductase</keyword>
<feature type="binding site" description="axial binding residue" evidence="8">
    <location>
        <position position="444"/>
    </location>
    <ligand>
        <name>heme</name>
        <dbReference type="ChEBI" id="CHEBI:30413"/>
    </ligand>
    <ligandPart>
        <name>Fe</name>
        <dbReference type="ChEBI" id="CHEBI:18248"/>
    </ligandPart>
</feature>
<dbReference type="OrthoDB" id="1470350at2759"/>
<name>A0A5Q4C046_9PEZI</name>
<dbReference type="InterPro" id="IPR017972">
    <property type="entry name" value="Cyt_P450_CS"/>
</dbReference>
<dbReference type="InterPro" id="IPR036396">
    <property type="entry name" value="Cyt_P450_sf"/>
</dbReference>
<dbReference type="GO" id="GO:0005506">
    <property type="term" value="F:iron ion binding"/>
    <property type="evidence" value="ECO:0007669"/>
    <property type="project" value="InterPro"/>
</dbReference>
<evidence type="ECO:0000256" key="9">
    <source>
        <dbReference type="RuleBase" id="RU000461"/>
    </source>
</evidence>
<keyword evidence="10" id="KW-0472">Membrane</keyword>
<evidence type="ECO:0000256" key="2">
    <source>
        <dbReference type="ARBA" id="ARBA00010617"/>
    </source>
</evidence>
<dbReference type="PRINTS" id="PR00385">
    <property type="entry name" value="P450"/>
</dbReference>
<evidence type="ECO:0000256" key="3">
    <source>
        <dbReference type="ARBA" id="ARBA00022617"/>
    </source>
</evidence>
<dbReference type="PANTHER" id="PTHR24305:SF230">
    <property type="entry name" value="P450, PUTATIVE (EUROFUNG)-RELATED"/>
    <property type="match status" value="1"/>
</dbReference>
<dbReference type="Proteomes" id="UP000326340">
    <property type="component" value="Unassembled WGS sequence"/>
</dbReference>
<evidence type="ECO:0000256" key="1">
    <source>
        <dbReference type="ARBA" id="ARBA00001971"/>
    </source>
</evidence>
<dbReference type="GO" id="GO:0016705">
    <property type="term" value="F:oxidoreductase activity, acting on paired donors, with incorporation or reduction of molecular oxygen"/>
    <property type="evidence" value="ECO:0007669"/>
    <property type="project" value="InterPro"/>
</dbReference>
<keyword evidence="4 8" id="KW-0479">Metal-binding</keyword>
<keyword evidence="7 9" id="KW-0503">Monooxygenase</keyword>
<dbReference type="CDD" id="cd11058">
    <property type="entry name" value="CYP60B-like"/>
    <property type="match status" value="1"/>
</dbReference>
<dbReference type="InterPro" id="IPR002401">
    <property type="entry name" value="Cyt_P450_E_grp-I"/>
</dbReference>
<dbReference type="InterPro" id="IPR050121">
    <property type="entry name" value="Cytochrome_P450_monoxygenase"/>
</dbReference>
<keyword evidence="10" id="KW-0812">Transmembrane</keyword>
<comment type="cofactor">
    <cofactor evidence="1 8">
        <name>heme</name>
        <dbReference type="ChEBI" id="CHEBI:30413"/>
    </cofactor>
</comment>
<evidence type="ECO:0000256" key="5">
    <source>
        <dbReference type="ARBA" id="ARBA00023002"/>
    </source>
</evidence>
<keyword evidence="12" id="KW-1185">Reference proteome</keyword>
<organism evidence="11 12">
    <name type="scientific">Colletotrichum shisoi</name>
    <dbReference type="NCBI Taxonomy" id="2078593"/>
    <lineage>
        <taxon>Eukaryota</taxon>
        <taxon>Fungi</taxon>
        <taxon>Dikarya</taxon>
        <taxon>Ascomycota</taxon>
        <taxon>Pezizomycotina</taxon>
        <taxon>Sordariomycetes</taxon>
        <taxon>Hypocreomycetidae</taxon>
        <taxon>Glomerellales</taxon>
        <taxon>Glomerellaceae</taxon>
        <taxon>Colletotrichum</taxon>
        <taxon>Colletotrichum destructivum species complex</taxon>
    </lineage>
</organism>
<dbReference type="GO" id="GO:0004497">
    <property type="term" value="F:monooxygenase activity"/>
    <property type="evidence" value="ECO:0007669"/>
    <property type="project" value="UniProtKB-KW"/>
</dbReference>
<protein>
    <submittedName>
        <fullName evidence="11">Trichothecene C-15 hydroxylase</fullName>
    </submittedName>
</protein>
<dbReference type="PANTHER" id="PTHR24305">
    <property type="entry name" value="CYTOCHROME P450"/>
    <property type="match status" value="1"/>
</dbReference>
<evidence type="ECO:0000256" key="7">
    <source>
        <dbReference type="ARBA" id="ARBA00023033"/>
    </source>
</evidence>
<keyword evidence="10" id="KW-1133">Transmembrane helix</keyword>